<comment type="caution">
    <text evidence="1">The sequence shown here is derived from an EMBL/GenBank/DDBJ whole genome shotgun (WGS) entry which is preliminary data.</text>
</comment>
<dbReference type="Proteomes" id="UP000247892">
    <property type="component" value="Unassembled WGS sequence"/>
</dbReference>
<name>A0A318LP81_9PSEU</name>
<reference evidence="1 2" key="1">
    <citation type="submission" date="2016-07" db="EMBL/GenBank/DDBJ databases">
        <title>Draft genome sequence of Prauserella sp. YIM 121212, isolated from alkaline soil.</title>
        <authorList>
            <person name="Ruckert C."/>
            <person name="Albersmeier A."/>
            <person name="Jiang C.-L."/>
            <person name="Jiang Y."/>
            <person name="Kalinowski J."/>
            <person name="Schneider O."/>
            <person name="Winkler A."/>
            <person name="Zotchev S.B."/>
        </authorList>
    </citation>
    <scope>NUCLEOTIDE SEQUENCE [LARGE SCALE GENOMIC DNA]</scope>
    <source>
        <strain evidence="1 2">YIM 121212</strain>
    </source>
</reference>
<dbReference type="AlphaFoldDB" id="A0A318LP81"/>
<sequence length="168" mass="18535">MTRDPFEAWLRGVAERPGVPLPILLQATITDMVKTGSVVCADWLVDHVDELGHTAWRELALHCMNVLVSRRQVAGQESVAARLMETARGSTPSERAMAWVLHDFIRAGPQGARARLGMVSLDTASGAGRILLVAAITECGWPRRRVRELWERYCSGIDVPIPGQEGPW</sequence>
<evidence type="ECO:0000313" key="2">
    <source>
        <dbReference type="Proteomes" id="UP000247892"/>
    </source>
</evidence>
<keyword evidence="2" id="KW-1185">Reference proteome</keyword>
<dbReference type="RefSeq" id="WP_110336345.1">
    <property type="nucleotide sequence ID" value="NZ_JBHVKT010000001.1"/>
</dbReference>
<accession>A0A318LP81</accession>
<dbReference type="OrthoDB" id="9827527at2"/>
<evidence type="ECO:0000313" key="1">
    <source>
        <dbReference type="EMBL" id="PXY36333.1"/>
    </source>
</evidence>
<proteinExistence type="predicted"/>
<protein>
    <submittedName>
        <fullName evidence="1">Uncharacterized protein</fullName>
    </submittedName>
</protein>
<organism evidence="1 2">
    <name type="scientific">Prauserella flavalba</name>
    <dbReference type="NCBI Taxonomy" id="1477506"/>
    <lineage>
        <taxon>Bacteria</taxon>
        <taxon>Bacillati</taxon>
        <taxon>Actinomycetota</taxon>
        <taxon>Actinomycetes</taxon>
        <taxon>Pseudonocardiales</taxon>
        <taxon>Pseudonocardiaceae</taxon>
        <taxon>Prauserella</taxon>
    </lineage>
</organism>
<dbReference type="EMBL" id="MASU01000005">
    <property type="protein sequence ID" value="PXY36333.1"/>
    <property type="molecule type" value="Genomic_DNA"/>
</dbReference>
<gene>
    <name evidence="1" type="ORF">BA062_13040</name>
</gene>